<name>A0ABD6HH36_AGRVI</name>
<comment type="caution">
    <text evidence="10">The sequence shown here is derived from an EMBL/GenBank/DDBJ whole genome shotgun (WGS) entry which is preliminary data.</text>
</comment>
<gene>
    <name evidence="10" type="ORF">BBK91_024080</name>
    <name evidence="9" type="ORF">BBL17_024470</name>
</gene>
<keyword evidence="3" id="KW-0238">DNA-binding</keyword>
<evidence type="ECO:0000313" key="11">
    <source>
        <dbReference type="Proteomes" id="UP000179454"/>
    </source>
</evidence>
<dbReference type="SUPFAM" id="SSF53850">
    <property type="entry name" value="Periplasmic binding protein-like II"/>
    <property type="match status" value="1"/>
</dbReference>
<dbReference type="InterPro" id="IPR036390">
    <property type="entry name" value="WH_DNA-bd_sf"/>
</dbReference>
<reference evidence="11 12" key="1">
    <citation type="submission" date="2019-11" db="EMBL/GenBank/DDBJ databases">
        <title>Whole-genome sequencing of Allorhizobium vitis.</title>
        <authorList>
            <person name="Gan H.M."/>
            <person name="Savka M.A."/>
        </authorList>
    </citation>
    <scope>NUCLEOTIDE SEQUENCE [LARGE SCALE GENOMIC DNA]</scope>
    <source>
        <strain evidence="10 12">RF2/1</strain>
        <strain evidence="9 11">T1/7</strain>
    </source>
</reference>
<dbReference type="PANTHER" id="PTHR30346">
    <property type="entry name" value="TRANSCRIPTIONAL DUAL REGULATOR HCAR-RELATED"/>
    <property type="match status" value="1"/>
</dbReference>
<organism evidence="10 12">
    <name type="scientific">Agrobacterium vitis</name>
    <name type="common">Rhizobium vitis</name>
    <dbReference type="NCBI Taxonomy" id="373"/>
    <lineage>
        <taxon>Bacteria</taxon>
        <taxon>Pseudomonadati</taxon>
        <taxon>Pseudomonadota</taxon>
        <taxon>Alphaproteobacteria</taxon>
        <taxon>Hyphomicrobiales</taxon>
        <taxon>Rhizobiaceae</taxon>
        <taxon>Rhizobium/Agrobacterium group</taxon>
        <taxon>Agrobacterium</taxon>
    </lineage>
</organism>
<dbReference type="EMBL" id="MBFA02000023">
    <property type="protein sequence ID" value="MUP12942.1"/>
    <property type="molecule type" value="Genomic_DNA"/>
</dbReference>
<dbReference type="Proteomes" id="UP000179454">
    <property type="component" value="Unassembled WGS sequence"/>
</dbReference>
<evidence type="ECO:0000256" key="7">
    <source>
        <dbReference type="ARBA" id="ARBA00083243"/>
    </source>
</evidence>
<dbReference type="FunFam" id="1.10.10.10:FF:000001">
    <property type="entry name" value="LysR family transcriptional regulator"/>
    <property type="match status" value="1"/>
</dbReference>
<evidence type="ECO:0000259" key="8">
    <source>
        <dbReference type="PROSITE" id="PS50931"/>
    </source>
</evidence>
<dbReference type="PROSITE" id="PS50931">
    <property type="entry name" value="HTH_LYSR"/>
    <property type="match status" value="1"/>
</dbReference>
<evidence type="ECO:0000313" key="12">
    <source>
        <dbReference type="Proteomes" id="UP000179536"/>
    </source>
</evidence>
<dbReference type="CDD" id="cd08414">
    <property type="entry name" value="PBP2_LTTR_aromatics_like"/>
    <property type="match status" value="1"/>
</dbReference>
<comment type="similarity">
    <text evidence="1">Belongs to the LysR transcriptional regulatory family.</text>
</comment>
<feature type="domain" description="HTH lysR-type" evidence="8">
    <location>
        <begin position="1"/>
        <end position="58"/>
    </location>
</feature>
<dbReference type="Gene3D" id="3.40.190.10">
    <property type="entry name" value="Periplasmic binding protein-like II"/>
    <property type="match status" value="2"/>
</dbReference>
<evidence type="ECO:0000256" key="4">
    <source>
        <dbReference type="ARBA" id="ARBA00023163"/>
    </source>
</evidence>
<evidence type="ECO:0000313" key="9">
    <source>
        <dbReference type="EMBL" id="MUO44935.1"/>
    </source>
</evidence>
<dbReference type="Proteomes" id="UP000179536">
    <property type="component" value="Unassembled WGS sequence"/>
</dbReference>
<evidence type="ECO:0000256" key="1">
    <source>
        <dbReference type="ARBA" id="ARBA00009437"/>
    </source>
</evidence>
<protein>
    <recommendedName>
        <fullName evidence="6">HTH-type transcriptional regulator TtuA</fullName>
    </recommendedName>
    <alternativeName>
        <fullName evidence="7">Tartrate utilization transcriptional regulator</fullName>
    </alternativeName>
</protein>
<dbReference type="RefSeq" id="WP_012650538.1">
    <property type="nucleotide sequence ID" value="NZ_AP023275.1"/>
</dbReference>
<dbReference type="InterPro" id="IPR000847">
    <property type="entry name" value="LysR_HTH_N"/>
</dbReference>
<keyword evidence="2" id="KW-0805">Transcription regulation</keyword>
<dbReference type="InterPro" id="IPR036388">
    <property type="entry name" value="WH-like_DNA-bd_sf"/>
</dbReference>
<evidence type="ECO:0000256" key="3">
    <source>
        <dbReference type="ARBA" id="ARBA00023125"/>
    </source>
</evidence>
<dbReference type="Gene3D" id="1.10.10.10">
    <property type="entry name" value="Winged helix-like DNA-binding domain superfamily/Winged helix DNA-binding domain"/>
    <property type="match status" value="1"/>
</dbReference>
<sequence>MELEQLRCFVVVADELHFGRAAQKAGILPASLGRHVRLLEESLGTQLFVRTTRSVNLTQDGVLLLEEVKPILDRLEKLADRFRGASHEHSQFLRIGTIDSAAAGLVPQLLQDFREVSPGTIVQIVEDKTIRLVPKLLAGRLDVILIRPTHGLSRAISVKPLFFETAVVAVSSTNPLAAAGEVTVDALVDEPLIVPDRRSRPHSHDLTMNIFAKAGLRPRIAQVADEKQTIINLVAAGIGSAIVPRWTAKLTVKGLKFLSIRTSDDSRLETLPLAAAWMKGVRDAGRDQLIKLMGDNADRYFEHA</sequence>
<dbReference type="AlphaFoldDB" id="A0ABD6HH36"/>
<dbReference type="SUPFAM" id="SSF46785">
    <property type="entry name" value="Winged helix' DNA-binding domain"/>
    <property type="match status" value="1"/>
</dbReference>
<keyword evidence="11" id="KW-1185">Reference proteome</keyword>
<evidence type="ECO:0000256" key="2">
    <source>
        <dbReference type="ARBA" id="ARBA00023015"/>
    </source>
</evidence>
<evidence type="ECO:0000313" key="10">
    <source>
        <dbReference type="EMBL" id="MUP12942.1"/>
    </source>
</evidence>
<comment type="function">
    <text evidence="5">Transcriptional regulator of the ttuABCDE tartrate utilization operon.</text>
</comment>
<dbReference type="InterPro" id="IPR005119">
    <property type="entry name" value="LysR_subst-bd"/>
</dbReference>
<proteinExistence type="inferred from homology"/>
<dbReference type="GO" id="GO:0003677">
    <property type="term" value="F:DNA binding"/>
    <property type="evidence" value="ECO:0007669"/>
    <property type="project" value="UniProtKB-KW"/>
</dbReference>
<dbReference type="Pfam" id="PF00126">
    <property type="entry name" value="HTH_1"/>
    <property type="match status" value="1"/>
</dbReference>
<dbReference type="Pfam" id="PF03466">
    <property type="entry name" value="LysR_substrate"/>
    <property type="match status" value="1"/>
</dbReference>
<dbReference type="PANTHER" id="PTHR30346:SF0">
    <property type="entry name" value="HCA OPERON TRANSCRIPTIONAL ACTIVATOR HCAR"/>
    <property type="match status" value="1"/>
</dbReference>
<evidence type="ECO:0000256" key="5">
    <source>
        <dbReference type="ARBA" id="ARBA00054626"/>
    </source>
</evidence>
<dbReference type="EMBL" id="MBFE02000025">
    <property type="protein sequence ID" value="MUO44935.1"/>
    <property type="molecule type" value="Genomic_DNA"/>
</dbReference>
<keyword evidence="4" id="KW-0804">Transcription</keyword>
<accession>A0ABD6HH36</accession>
<evidence type="ECO:0000256" key="6">
    <source>
        <dbReference type="ARBA" id="ARBA00067332"/>
    </source>
</evidence>